<proteinExistence type="evidence at transcript level"/>
<evidence type="ECO:0000256" key="2">
    <source>
        <dbReference type="ARBA" id="ARBA00010400"/>
    </source>
</evidence>
<feature type="compositionally biased region" description="Polar residues" evidence="6">
    <location>
        <begin position="273"/>
        <end position="282"/>
    </location>
</feature>
<keyword evidence="3 4" id="KW-0964">Secreted</keyword>
<evidence type="ECO:0000256" key="3">
    <source>
        <dbReference type="ARBA" id="ARBA00022525"/>
    </source>
</evidence>
<organism evidence="7">
    <name type="scientific">Hyaloperonospora arabidopsidis</name>
    <name type="common">Peronospora arabidopsidis</name>
    <dbReference type="NCBI Taxonomy" id="272952"/>
    <lineage>
        <taxon>Eukaryota</taxon>
        <taxon>Sar</taxon>
        <taxon>Stramenopiles</taxon>
        <taxon>Oomycota</taxon>
        <taxon>Peronosporomycetes</taxon>
        <taxon>Peronosporales</taxon>
        <taxon>Peronosporaceae</taxon>
        <taxon>Hyaloperonospora</taxon>
    </lineage>
</organism>
<comment type="similarity">
    <text evidence="2 4">Belongs to the RxLR effector family.</text>
</comment>
<dbReference type="VEuPathDB" id="FungiDB:HpaG813680"/>
<keyword evidence="5" id="KW-0175">Coiled coil</keyword>
<dbReference type="Pfam" id="PF16810">
    <property type="entry name" value="RXLR"/>
    <property type="match status" value="1"/>
</dbReference>
<comment type="subcellular location">
    <subcellularLocation>
        <location evidence="1 4">Secreted</location>
    </subcellularLocation>
</comment>
<sequence length="304" mass="32892">MRLTYTALATLAALLSCSDSVPTAGNPKAVLKHDVSLVARGTGGDDNGADGKRLLRNAHAQDESQDSQLFEERSVHVPEKGTVVVASAVAHVIPSEANPIAKKVVEANTHVKDGAGQEKYWLLTKLESFKKKLMEGRKIQAFMEKLNTLLGRKPTIKDAEKPTTTAGNTNTVKDEVKATANGGTHTTHDDKPPVTTIIHPEAGGQSKFASTRGAVAEKMKDATKKMQDKVAEWNKKLEQYKKKVKEGPKYKAFMEELKTFLGLKPTIKDAEKPTTTAGNTNTVKDEGKATANGGTHTTHDTIQR</sequence>
<feature type="chain" id="PRO_5003343701" description="RxLR effector protein" evidence="4">
    <location>
        <begin position="21"/>
        <end position="304"/>
    </location>
</feature>
<feature type="coiled-coil region" evidence="5">
    <location>
        <begin position="216"/>
        <end position="243"/>
    </location>
</feature>
<dbReference type="InterPro" id="IPR031825">
    <property type="entry name" value="RXLR"/>
</dbReference>
<dbReference type="AlphaFoldDB" id="F6MF07"/>
<keyword evidence="4" id="KW-0732">Signal</keyword>
<comment type="domain">
    <text evidence="4">The RxLR-dEER motif acts to carry the protein into the host cell cytoplasm through binding to cell surface phosphatidylinositol-3-phosphate.</text>
</comment>
<evidence type="ECO:0000256" key="5">
    <source>
        <dbReference type="SAM" id="Coils"/>
    </source>
</evidence>
<dbReference type="EMBL" id="JF800134">
    <property type="protein sequence ID" value="AEF57449.1"/>
    <property type="molecule type" value="mRNA"/>
</dbReference>
<comment type="function">
    <text evidence="4">Effector that suppresses plant defense responses during pathogen infection.</text>
</comment>
<feature type="signal peptide" evidence="4">
    <location>
        <begin position="1"/>
        <end position="20"/>
    </location>
</feature>
<protein>
    <recommendedName>
        <fullName evidence="4">RxLR effector protein</fullName>
    </recommendedName>
</protein>
<dbReference type="PHI-base" id="PHI:4748"/>
<evidence type="ECO:0000313" key="7">
    <source>
        <dbReference type="EMBL" id="AEF57449.1"/>
    </source>
</evidence>
<accession>F6MF07</accession>
<reference evidence="7" key="1">
    <citation type="journal article" date="2011" name="PLoS ONE">
        <title>Identification of Hyaloperonospora arabidopsidis Transcript Sequences Expressed during Infection Reveals Isolate-Specific Effectors.</title>
        <authorList>
            <person name="Cabral A."/>
            <person name="Stassen J.H."/>
            <person name="Seidl M.F."/>
            <person name="Bautor J."/>
            <person name="Parker J.E."/>
            <person name="Van den Ackerveken G."/>
        </authorList>
    </citation>
    <scope>NUCLEOTIDE SEQUENCE</scope>
    <source>
        <strain evidence="7">Waco9</strain>
    </source>
</reference>
<evidence type="ECO:0000256" key="1">
    <source>
        <dbReference type="ARBA" id="ARBA00004613"/>
    </source>
</evidence>
<name>F6MF07_HYAAB</name>
<evidence type="ECO:0000256" key="4">
    <source>
        <dbReference type="RuleBase" id="RU367124"/>
    </source>
</evidence>
<feature type="region of interest" description="Disordered" evidence="6">
    <location>
        <begin position="270"/>
        <end position="304"/>
    </location>
</feature>
<evidence type="ECO:0000256" key="6">
    <source>
        <dbReference type="SAM" id="MobiDB-lite"/>
    </source>
</evidence>
<dbReference type="PROSITE" id="PS51257">
    <property type="entry name" value="PROKAR_LIPOPROTEIN"/>
    <property type="match status" value="1"/>
</dbReference>